<organism evidence="4 5">
    <name type="scientific">Carex littledalei</name>
    <dbReference type="NCBI Taxonomy" id="544730"/>
    <lineage>
        <taxon>Eukaryota</taxon>
        <taxon>Viridiplantae</taxon>
        <taxon>Streptophyta</taxon>
        <taxon>Embryophyta</taxon>
        <taxon>Tracheophyta</taxon>
        <taxon>Spermatophyta</taxon>
        <taxon>Magnoliopsida</taxon>
        <taxon>Liliopsida</taxon>
        <taxon>Poales</taxon>
        <taxon>Cyperaceae</taxon>
        <taxon>Cyperoideae</taxon>
        <taxon>Cariceae</taxon>
        <taxon>Carex</taxon>
        <taxon>Carex subgen. Euthyceras</taxon>
    </lineage>
</organism>
<proteinExistence type="predicted"/>
<feature type="region of interest" description="Disordered" evidence="2">
    <location>
        <begin position="490"/>
        <end position="536"/>
    </location>
</feature>
<comment type="caution">
    <text evidence="4">The sequence shown here is derived from an EMBL/GenBank/DDBJ whole genome shotgun (WGS) entry which is preliminary data.</text>
</comment>
<dbReference type="GO" id="GO:0003676">
    <property type="term" value="F:nucleic acid binding"/>
    <property type="evidence" value="ECO:0007669"/>
    <property type="project" value="InterPro"/>
</dbReference>
<accession>A0A833RG11</accession>
<feature type="region of interest" description="Disordered" evidence="2">
    <location>
        <begin position="75"/>
        <end position="109"/>
    </location>
</feature>
<name>A0A833RG11_9POAL</name>
<dbReference type="GO" id="GO:0008270">
    <property type="term" value="F:zinc ion binding"/>
    <property type="evidence" value="ECO:0007669"/>
    <property type="project" value="UniProtKB-KW"/>
</dbReference>
<feature type="domain" description="CCHC-type" evidence="3">
    <location>
        <begin position="122"/>
        <end position="136"/>
    </location>
</feature>
<dbReference type="EMBL" id="SWLB01000004">
    <property type="protein sequence ID" value="KAF3339108.1"/>
    <property type="molecule type" value="Genomic_DNA"/>
</dbReference>
<feature type="compositionally biased region" description="Basic residues" evidence="2">
    <location>
        <begin position="94"/>
        <end position="103"/>
    </location>
</feature>
<evidence type="ECO:0000256" key="2">
    <source>
        <dbReference type="SAM" id="MobiDB-lite"/>
    </source>
</evidence>
<dbReference type="Gene3D" id="4.10.60.10">
    <property type="entry name" value="Zinc finger, CCHC-type"/>
    <property type="match status" value="1"/>
</dbReference>
<keyword evidence="1" id="KW-0863">Zinc-finger</keyword>
<dbReference type="InterPro" id="IPR036875">
    <property type="entry name" value="Znf_CCHC_sf"/>
</dbReference>
<keyword evidence="1" id="KW-0862">Zinc</keyword>
<dbReference type="SUPFAM" id="SSF57756">
    <property type="entry name" value="Retrovirus zinc finger-like domains"/>
    <property type="match status" value="1"/>
</dbReference>
<dbReference type="PROSITE" id="PS50158">
    <property type="entry name" value="ZF_CCHC"/>
    <property type="match status" value="2"/>
</dbReference>
<evidence type="ECO:0000256" key="1">
    <source>
        <dbReference type="PROSITE-ProRule" id="PRU00047"/>
    </source>
</evidence>
<reference evidence="4" key="1">
    <citation type="submission" date="2020-01" db="EMBL/GenBank/DDBJ databases">
        <title>Genome sequence of Kobresia littledalei, the first chromosome-level genome in the family Cyperaceae.</title>
        <authorList>
            <person name="Qu G."/>
        </authorList>
    </citation>
    <scope>NUCLEOTIDE SEQUENCE</scope>
    <source>
        <strain evidence="4">C.B.Clarke</strain>
        <tissue evidence="4">Leaf</tissue>
    </source>
</reference>
<keyword evidence="1" id="KW-0479">Metal-binding</keyword>
<sequence length="581" mass="65725">MSDPLANRLATQKAIRLEARRRTEQAIERRKAEIAAFRKDSYAAALTRALKAEEDRMGLPPAEAIAINANQGLTQRGVQPDQPTPNDTEGWTVVRRKRPHKPKPQPSIPLSKCKQELLAQGRCFRCLQKGHRSFECSGLIKCLKCDKPGHTARNCAMRDAPPTGLQPTKEANRGPVQRGTQPIGDRHTSVITPQPPPNERPINRHQETRFILCNTKTHSNTDNVPPSNNQPTMDVLAHWETMQMTDPAYVQGLIDNSGMDVKAFLPTTDSPNDEFLERSAIVLTGPNHNDDQLINRLTTKLAYHFTRHPRHFKVRRLPPTMGDLIAIFPNRDMMRQAVQVGMFHLGPGIQVQLAAYKKNDGMTRDPTTHKARIKIHNLPLRFWHWDAVSQLVCGFGQLERIAPYFTNGNYDELRVLVGCYHPMKIPPYVTATADPHSVTVQLELEGWLHNEALRTDTPYTGGEDMDQNRIGQVEDEATYWENQWRNNLRGGGSNSFDSRQSSGPVTRFNRRERTTGTEHPLFGSLERTTKPLTGGNTGDKTVILKFGGQTNHSQYEVHIKFVQTRQEFWVFGSSINEKLET</sequence>
<dbReference type="Proteomes" id="UP000623129">
    <property type="component" value="Unassembled WGS sequence"/>
</dbReference>
<evidence type="ECO:0000259" key="3">
    <source>
        <dbReference type="PROSITE" id="PS50158"/>
    </source>
</evidence>
<dbReference type="AlphaFoldDB" id="A0A833RG11"/>
<evidence type="ECO:0000313" key="5">
    <source>
        <dbReference type="Proteomes" id="UP000623129"/>
    </source>
</evidence>
<feature type="domain" description="CCHC-type" evidence="3">
    <location>
        <begin position="141"/>
        <end position="155"/>
    </location>
</feature>
<feature type="compositionally biased region" description="Polar residues" evidence="2">
    <location>
        <begin position="494"/>
        <end position="504"/>
    </location>
</feature>
<dbReference type="OrthoDB" id="694475at2759"/>
<dbReference type="SMART" id="SM00343">
    <property type="entry name" value="ZnF_C2HC"/>
    <property type="match status" value="2"/>
</dbReference>
<keyword evidence="5" id="KW-1185">Reference proteome</keyword>
<dbReference type="InterPro" id="IPR001878">
    <property type="entry name" value="Znf_CCHC"/>
</dbReference>
<protein>
    <submittedName>
        <fullName evidence="4">Zinc knuckle</fullName>
    </submittedName>
</protein>
<gene>
    <name evidence="4" type="ORF">FCM35_KLT16579</name>
</gene>
<evidence type="ECO:0000313" key="4">
    <source>
        <dbReference type="EMBL" id="KAF3339108.1"/>
    </source>
</evidence>
<feature type="region of interest" description="Disordered" evidence="2">
    <location>
        <begin position="157"/>
        <end position="202"/>
    </location>
</feature>